<name>A0A6S6TU76_9GAMM</name>
<keyword evidence="2" id="KW-0808">Transferase</keyword>
<dbReference type="Gene3D" id="3.90.550.10">
    <property type="entry name" value="Spore Coat Polysaccharide Biosynthesis Protein SpsA, Chain A"/>
    <property type="match status" value="1"/>
</dbReference>
<proteinExistence type="predicted"/>
<protein>
    <submittedName>
        <fullName evidence="2">dTDP-Rha:A-D-GlcNAc-diphosphoryl polyprenol, A-3-L-rhamnosyl transferase WbbL</fullName>
    </submittedName>
</protein>
<dbReference type="PANTHER" id="PTHR43179:SF7">
    <property type="entry name" value="RHAMNOSYLTRANSFERASE WBBL"/>
    <property type="match status" value="1"/>
</dbReference>
<accession>A0A6S6TU76</accession>
<evidence type="ECO:0000259" key="1">
    <source>
        <dbReference type="Pfam" id="PF00535"/>
    </source>
</evidence>
<dbReference type="Pfam" id="PF00535">
    <property type="entry name" value="Glycos_transf_2"/>
    <property type="match status" value="1"/>
</dbReference>
<dbReference type="AlphaFoldDB" id="A0A6S6TU76"/>
<sequence length="308" mass="35088">MSKPNLSIILVSYNTAEYTQRALESVFTETLNSDFEVIVVDNASTDNSVELLKDHFPDIRLLESKDNLGFAGGVCLGVEKAQGEYLLLLNPDTLVVDGAIDKLLQFAKQKTSNGIWGGVTLNDDMSLNTQHAWSQPTFSTLLFSALGLSKVFNKSCFFNHANYGGWERNSVREVDILSGCFFLTSRKVWDQLGGLDPQFFMYAEEADYCLRAIKYGYQPIVTPNARIIHHGGVSHSHFSGKLIKLLKGKIELINRHVSSGKRPVYKFLIYLYVLNKHMLHKFFKPNSEETREWRTVFEQRADWLRGYR</sequence>
<dbReference type="SUPFAM" id="SSF53448">
    <property type="entry name" value="Nucleotide-diphospho-sugar transferases"/>
    <property type="match status" value="1"/>
</dbReference>
<dbReference type="InterPro" id="IPR001173">
    <property type="entry name" value="Glyco_trans_2-like"/>
</dbReference>
<dbReference type="GO" id="GO:0016740">
    <property type="term" value="F:transferase activity"/>
    <property type="evidence" value="ECO:0007669"/>
    <property type="project" value="UniProtKB-KW"/>
</dbReference>
<dbReference type="InterPro" id="IPR029044">
    <property type="entry name" value="Nucleotide-diphossugar_trans"/>
</dbReference>
<feature type="domain" description="Glycosyltransferase 2-like" evidence="1">
    <location>
        <begin position="7"/>
        <end position="143"/>
    </location>
</feature>
<gene>
    <name evidence="2" type="ORF">HELGO_WM21033</name>
</gene>
<reference evidence="2" key="1">
    <citation type="submission" date="2020-01" db="EMBL/GenBank/DDBJ databases">
        <authorList>
            <person name="Meier V. D."/>
            <person name="Meier V D."/>
        </authorList>
    </citation>
    <scope>NUCLEOTIDE SEQUENCE</scope>
    <source>
        <strain evidence="2">HLG_WM_MAG_08</strain>
    </source>
</reference>
<dbReference type="PANTHER" id="PTHR43179">
    <property type="entry name" value="RHAMNOSYLTRANSFERASE WBBL"/>
    <property type="match status" value="1"/>
</dbReference>
<evidence type="ECO:0000313" key="2">
    <source>
        <dbReference type="EMBL" id="CAA6819718.1"/>
    </source>
</evidence>
<dbReference type="CDD" id="cd04186">
    <property type="entry name" value="GT_2_like_c"/>
    <property type="match status" value="1"/>
</dbReference>
<organism evidence="2">
    <name type="scientific">uncultured Thiotrichaceae bacterium</name>
    <dbReference type="NCBI Taxonomy" id="298394"/>
    <lineage>
        <taxon>Bacteria</taxon>
        <taxon>Pseudomonadati</taxon>
        <taxon>Pseudomonadota</taxon>
        <taxon>Gammaproteobacteria</taxon>
        <taxon>Thiotrichales</taxon>
        <taxon>Thiotrichaceae</taxon>
        <taxon>environmental samples</taxon>
    </lineage>
</organism>
<dbReference type="EMBL" id="CACVAV010000304">
    <property type="protein sequence ID" value="CAA6819718.1"/>
    <property type="molecule type" value="Genomic_DNA"/>
</dbReference>